<evidence type="ECO:0000313" key="1">
    <source>
        <dbReference type="EMBL" id="CAG8665069.1"/>
    </source>
</evidence>
<dbReference type="Proteomes" id="UP000789860">
    <property type="component" value="Unassembled WGS sequence"/>
</dbReference>
<reference evidence="1" key="1">
    <citation type="submission" date="2021-06" db="EMBL/GenBank/DDBJ databases">
        <authorList>
            <person name="Kallberg Y."/>
            <person name="Tangrot J."/>
            <person name="Rosling A."/>
        </authorList>
    </citation>
    <scope>NUCLEOTIDE SEQUENCE</scope>
    <source>
        <strain evidence="1">AU212A</strain>
    </source>
</reference>
<protein>
    <submittedName>
        <fullName evidence="1">4137_t:CDS:1</fullName>
    </submittedName>
</protein>
<sequence>MSNWSDNFCSCGRKKSSVFTICKFCIKHDIMKYDICFCGGQKLKWYSTCKKCHEGEKKLLEHICKKQMIWPDNTKPNMQEDNFYENTIPKCFSCSSYGRSIKHFAKDCPKQQKYKNFSYELNHYGGSY</sequence>
<evidence type="ECO:0000313" key="2">
    <source>
        <dbReference type="Proteomes" id="UP000789860"/>
    </source>
</evidence>
<keyword evidence="2" id="KW-1185">Reference proteome</keyword>
<name>A0ACA9NLI1_9GLOM</name>
<proteinExistence type="predicted"/>
<comment type="caution">
    <text evidence="1">The sequence shown here is derived from an EMBL/GenBank/DDBJ whole genome shotgun (WGS) entry which is preliminary data.</text>
</comment>
<dbReference type="EMBL" id="CAJVPM010027138">
    <property type="protein sequence ID" value="CAG8665069.1"/>
    <property type="molecule type" value="Genomic_DNA"/>
</dbReference>
<organism evidence="1 2">
    <name type="scientific">Scutellospora calospora</name>
    <dbReference type="NCBI Taxonomy" id="85575"/>
    <lineage>
        <taxon>Eukaryota</taxon>
        <taxon>Fungi</taxon>
        <taxon>Fungi incertae sedis</taxon>
        <taxon>Mucoromycota</taxon>
        <taxon>Glomeromycotina</taxon>
        <taxon>Glomeromycetes</taxon>
        <taxon>Diversisporales</taxon>
        <taxon>Gigasporaceae</taxon>
        <taxon>Scutellospora</taxon>
    </lineage>
</organism>
<gene>
    <name evidence="1" type="ORF">SCALOS_LOCUS9175</name>
</gene>
<accession>A0ACA9NLI1</accession>